<feature type="transmembrane region" description="Helical" evidence="7">
    <location>
        <begin position="33"/>
        <end position="54"/>
    </location>
</feature>
<comment type="subcellular location">
    <subcellularLocation>
        <location evidence="1 7">Cell inner membrane</location>
        <topology evidence="1 7">Multi-pass membrane protein</topology>
    </subcellularLocation>
</comment>
<keyword evidence="5 7" id="KW-1133">Transmembrane helix</keyword>
<evidence type="ECO:0000256" key="6">
    <source>
        <dbReference type="ARBA" id="ARBA00023136"/>
    </source>
</evidence>
<sequence>MFTLMGSVAFQSGMTTSIYKAARLWLGRLPGGLAVATNFACAGFGAASGSTFATTIAMGKIGLPVMLRYKYHPGLATASCACGGTLAAVIPPSIALIVYGILAEVSVSKLFVAGIVPGIVTAFAYGGMTVARCRLNPDLAPKLEDRPTLREKLGALAEIWQLPVLVLIVMGGIYGGLMSPTEAGAFGAFVAILISVLQRRLSFAPLRRSLRDAMVTTASILFVAIGALMFSRYLALIGLPAFISSAVLQLSLTPLTVIICASVVFILLGMFLDPMGIMLITIPIFLPLFTEIGYDLIWFGIVVVKFIEIGLLTPPVGLNVFAVSTLVRGQIGVEVVFRGVAWFLLAETVVMILLFAFPEIVTWLPGFMR</sequence>
<comment type="caution">
    <text evidence="7">Lacks conserved residue(s) required for the propagation of feature annotation.</text>
</comment>
<feature type="transmembrane region" description="Helical" evidence="7">
    <location>
        <begin position="111"/>
        <end position="132"/>
    </location>
</feature>
<feature type="transmembrane region" description="Helical" evidence="7">
    <location>
        <begin position="275"/>
        <end position="290"/>
    </location>
</feature>
<name>A0ABU8QK55_9RHOB</name>
<evidence type="ECO:0000256" key="7">
    <source>
        <dbReference type="RuleBase" id="RU369079"/>
    </source>
</evidence>
<dbReference type="PANTHER" id="PTHR33362:SF5">
    <property type="entry name" value="C4-DICARBOXYLATE TRAP TRANSPORTER LARGE PERMEASE PROTEIN DCTM"/>
    <property type="match status" value="1"/>
</dbReference>
<feature type="transmembrane region" description="Helical" evidence="7">
    <location>
        <begin position="241"/>
        <end position="268"/>
    </location>
</feature>
<dbReference type="Proteomes" id="UP001368270">
    <property type="component" value="Unassembled WGS sequence"/>
</dbReference>
<keyword evidence="6 7" id="KW-0472">Membrane</keyword>
<reference evidence="9 10" key="1">
    <citation type="submission" date="2024-03" db="EMBL/GenBank/DDBJ databases">
        <title>Cognatishimia coralii sp. nov., a marine bacterium isolated from coral surrounding seawater.</title>
        <authorList>
            <person name="Liu X."/>
            <person name="Liu S."/>
            <person name="Sun H."/>
            <person name="Zhang Y."/>
        </authorList>
    </citation>
    <scope>NUCLEOTIDE SEQUENCE [LARGE SCALE GENOMIC DNA]</scope>
    <source>
        <strain evidence="9 10">D5M38</strain>
    </source>
</reference>
<evidence type="ECO:0000313" key="10">
    <source>
        <dbReference type="Proteomes" id="UP001368270"/>
    </source>
</evidence>
<evidence type="ECO:0000256" key="1">
    <source>
        <dbReference type="ARBA" id="ARBA00004429"/>
    </source>
</evidence>
<comment type="similarity">
    <text evidence="7">Belongs to the TRAP transporter large permease family.</text>
</comment>
<dbReference type="RefSeq" id="WP_274576804.1">
    <property type="nucleotide sequence ID" value="NZ_JBBGAZ010000012.1"/>
</dbReference>
<dbReference type="NCBIfam" id="TIGR00786">
    <property type="entry name" value="dctM"/>
    <property type="match status" value="1"/>
</dbReference>
<organism evidence="9 10">
    <name type="scientific">Cognatishimia coralii</name>
    <dbReference type="NCBI Taxonomy" id="3083254"/>
    <lineage>
        <taxon>Bacteria</taxon>
        <taxon>Pseudomonadati</taxon>
        <taxon>Pseudomonadota</taxon>
        <taxon>Alphaproteobacteria</taxon>
        <taxon>Rhodobacterales</taxon>
        <taxon>Paracoccaceae</taxon>
        <taxon>Cognatishimia</taxon>
    </lineage>
</organism>
<feature type="transmembrane region" description="Helical" evidence="7">
    <location>
        <begin position="75"/>
        <end position="99"/>
    </location>
</feature>
<evidence type="ECO:0000256" key="5">
    <source>
        <dbReference type="ARBA" id="ARBA00022989"/>
    </source>
</evidence>
<feature type="domain" description="TRAP C4-dicarboxylate transport system permease DctM subunit" evidence="8">
    <location>
        <begin position="1"/>
        <end position="360"/>
    </location>
</feature>
<evidence type="ECO:0000313" key="9">
    <source>
        <dbReference type="EMBL" id="MEJ5219777.1"/>
    </source>
</evidence>
<evidence type="ECO:0000256" key="2">
    <source>
        <dbReference type="ARBA" id="ARBA00022475"/>
    </source>
</evidence>
<comment type="caution">
    <text evidence="9">The sequence shown here is derived from an EMBL/GenBank/DDBJ whole genome shotgun (WGS) entry which is preliminary data.</text>
</comment>
<dbReference type="InterPro" id="IPR010656">
    <property type="entry name" value="DctM"/>
</dbReference>
<dbReference type="Pfam" id="PF06808">
    <property type="entry name" value="DctM"/>
    <property type="match status" value="1"/>
</dbReference>
<keyword evidence="2" id="KW-1003">Cell membrane</keyword>
<feature type="transmembrane region" description="Helical" evidence="7">
    <location>
        <begin position="296"/>
        <end position="323"/>
    </location>
</feature>
<feature type="transmembrane region" description="Helical" evidence="7">
    <location>
        <begin position="213"/>
        <end position="235"/>
    </location>
</feature>
<accession>A0ABU8QK55</accession>
<dbReference type="PANTHER" id="PTHR33362">
    <property type="entry name" value="SIALIC ACID TRAP TRANSPORTER PERMEASE PROTEIN SIAT-RELATED"/>
    <property type="match status" value="1"/>
</dbReference>
<dbReference type="EMBL" id="JBBGAZ010000012">
    <property type="protein sequence ID" value="MEJ5219777.1"/>
    <property type="molecule type" value="Genomic_DNA"/>
</dbReference>
<comment type="function">
    <text evidence="7">Part of the tripartite ATP-independent periplasmic (TRAP) transport system.</text>
</comment>
<comment type="subunit">
    <text evidence="7">The complex comprises the extracytoplasmic solute receptor protein and the two transmembrane proteins.</text>
</comment>
<evidence type="ECO:0000256" key="4">
    <source>
        <dbReference type="ARBA" id="ARBA00022692"/>
    </source>
</evidence>
<evidence type="ECO:0000256" key="3">
    <source>
        <dbReference type="ARBA" id="ARBA00022519"/>
    </source>
</evidence>
<feature type="transmembrane region" description="Helical" evidence="7">
    <location>
        <begin position="183"/>
        <end position="201"/>
    </location>
</feature>
<gene>
    <name evidence="9" type="ORF">WG622_16085</name>
</gene>
<keyword evidence="7" id="KW-0813">Transport</keyword>
<keyword evidence="3 7" id="KW-0997">Cell inner membrane</keyword>
<protein>
    <recommendedName>
        <fullName evidence="7">TRAP transporter large permease protein</fullName>
    </recommendedName>
</protein>
<evidence type="ECO:0000259" key="8">
    <source>
        <dbReference type="Pfam" id="PF06808"/>
    </source>
</evidence>
<feature type="transmembrane region" description="Helical" evidence="7">
    <location>
        <begin position="335"/>
        <end position="357"/>
    </location>
</feature>
<keyword evidence="4 7" id="KW-0812">Transmembrane</keyword>
<proteinExistence type="inferred from homology"/>
<keyword evidence="10" id="KW-1185">Reference proteome</keyword>
<dbReference type="InterPro" id="IPR004681">
    <property type="entry name" value="TRAP_DctM"/>
</dbReference>